<dbReference type="Gene3D" id="3.20.20.140">
    <property type="entry name" value="Metal-dependent hydrolases"/>
    <property type="match status" value="1"/>
</dbReference>
<dbReference type="Proteomes" id="UP000001497">
    <property type="component" value="Chromosome"/>
</dbReference>
<accession>A0ABN3YZ91</accession>
<gene>
    <name evidence="1" type="ordered locus">Fisuc_2150</name>
</gene>
<evidence type="ECO:0000313" key="2">
    <source>
        <dbReference type="Proteomes" id="UP000001497"/>
    </source>
</evidence>
<evidence type="ECO:0000313" key="1">
    <source>
        <dbReference type="EMBL" id="ACX75737.1"/>
    </source>
</evidence>
<proteinExistence type="predicted"/>
<dbReference type="InterPro" id="IPR016195">
    <property type="entry name" value="Pol/histidinol_Pase-like"/>
</dbReference>
<evidence type="ECO:0008006" key="3">
    <source>
        <dbReference type="Google" id="ProtNLM"/>
    </source>
</evidence>
<reference evidence="1" key="1">
    <citation type="submission" date="2009-10" db="EMBL/GenBank/DDBJ databases">
        <title>Complete sequence of Fibrobacter succinogenes subsp. succinogenes S85.</title>
        <authorList>
            <consortium name="US DOE Joint Genome Institute"/>
            <person name="Lucas S."/>
            <person name="Copeland A."/>
            <person name="Lapidus A."/>
            <person name="Glavina del Rio T."/>
            <person name="Tice H."/>
            <person name="Bruce D."/>
            <person name="Goodwin L."/>
            <person name="Pitluck S."/>
            <person name="Chertkov O."/>
            <person name="Detter J.C."/>
            <person name="Han C."/>
            <person name="Tapia R."/>
            <person name="Larimer F."/>
            <person name="Land M."/>
            <person name="Hauser L."/>
            <person name="Kyrpides N."/>
            <person name="Mikhailova N."/>
            <person name="Weimer P.J."/>
            <person name="Stevenson D.M."/>
            <person name="Boyum J."/>
            <person name="Brumm P.I."/>
            <person name="Mead D."/>
        </authorList>
    </citation>
    <scope>NUCLEOTIDE SEQUENCE [LARGE SCALE GENOMIC DNA]</scope>
    <source>
        <strain evidence="1">S85</strain>
    </source>
</reference>
<dbReference type="SUPFAM" id="SSF89550">
    <property type="entry name" value="PHP domain-like"/>
    <property type="match status" value="1"/>
</dbReference>
<sequence>MSFWPGEKLRYAETHFKFKLPWSLLYKPWPEIIFDAPFQFVPGVEPYLWIVVRDADHFPTTIKNAEIVLKSRTQNAQHDALLLQDAQQKQDAPQPDIVICKDLNIEVREQMKFIPLALGKIPVGSYEAHCKLTVEREGKSQTFERWNLPRLKPVPLCFKVLNEKPPIAPGYAAGEMHCHTHYSADHVEYGATPEVLQLAAKAVGLDFVNCTDHAYDFAFTQEDYTKEADSPVPRFQKLREEIAALPVKDENGNDMPLMLAGEEVSAGNSKGENVHMTVLAPEGYLPGLGDCGRYWLENRPTRSIKQILNMTEAHCFAAHPFQQMGLLEKFVFRRGYWKPEDLQLKNKHSIRGLQFWNGIRDEGFKLGREFWINELGKGNYLLPIGGNDAHGDLNSMTAVDLPLISLKHTRAHTFGNVRTVIKVGSRKSEVGSKAKQESALSLADINAAFTADNCYITDGPALWWERDDNGITFHARSNKETGGGFRYVRIYGRRIQSNGKLAPEEEVMIGSQVATPNHADIPVATLGFAYVRAECETATGKFALTSAARIQ</sequence>
<dbReference type="EMBL" id="CP001792">
    <property type="protein sequence ID" value="ACX75737.1"/>
    <property type="molecule type" value="Genomic_DNA"/>
</dbReference>
<organism evidence="1 2">
    <name type="scientific">Fibrobacter succinogenes (strain ATCC 19169 / S85)</name>
    <dbReference type="NCBI Taxonomy" id="59374"/>
    <lineage>
        <taxon>Bacteria</taxon>
        <taxon>Pseudomonadati</taxon>
        <taxon>Fibrobacterota</taxon>
        <taxon>Fibrobacteria</taxon>
        <taxon>Fibrobacterales</taxon>
        <taxon>Fibrobacteraceae</taxon>
        <taxon>Fibrobacter</taxon>
    </lineage>
</organism>
<name>A0ABN3YZ91_FIBSS</name>
<keyword evidence="2" id="KW-1185">Reference proteome</keyword>
<protein>
    <recommendedName>
        <fullName evidence="3">Polymerase/histidinol phosphatase N-terminal domain-containing protein</fullName>
    </recommendedName>
</protein>